<feature type="region of interest" description="Disordered" evidence="1">
    <location>
        <begin position="240"/>
        <end position="274"/>
    </location>
</feature>
<evidence type="ECO:0000256" key="1">
    <source>
        <dbReference type="SAM" id="MobiDB-lite"/>
    </source>
</evidence>
<sequence length="363" mass="40485">MLVELTPAGVVPQAEVAEDGGAVNQENSIRSKILSHFIKGKVSLTPMEMVMMIPGELEQLKNLVKVARRKRDAETEGAQVSLCAMTFMIVDTDSYDRLLGFDFLIKIGVIVDVERGLIQESDDHADWIEWVANEERKRQALTGLANPEVPTLLQIQQVDNNASWKALEGQAVDTKESNEDSRWRDICEKLRIDPGLDELKRPMLWGVLERYRNVFAWNKGKLGCCTVEVQQLCMLEVLTDEEGDSPDEDPEATGDGGILHSESSKGKHNDCRGGTKYYNKEQQMELVLAAQGMMHDDAHQDSNVRSEEASAVDANQTYIWEDVMCMGWLKEGSVPDELCAGIMPYTTNVLHLSGRSATGWPKG</sequence>
<comment type="caution">
    <text evidence="2">The sequence shown here is derived from an EMBL/GenBank/DDBJ whole genome shotgun (WGS) entry which is preliminary data.</text>
</comment>
<organism evidence="2 3">
    <name type="scientific">Sphagnum jensenii</name>
    <dbReference type="NCBI Taxonomy" id="128206"/>
    <lineage>
        <taxon>Eukaryota</taxon>
        <taxon>Viridiplantae</taxon>
        <taxon>Streptophyta</taxon>
        <taxon>Embryophyta</taxon>
        <taxon>Bryophyta</taxon>
        <taxon>Sphagnophytina</taxon>
        <taxon>Sphagnopsida</taxon>
        <taxon>Sphagnales</taxon>
        <taxon>Sphagnaceae</taxon>
        <taxon>Sphagnum</taxon>
    </lineage>
</organism>
<feature type="compositionally biased region" description="Acidic residues" evidence="1">
    <location>
        <begin position="240"/>
        <end position="252"/>
    </location>
</feature>
<name>A0ABP1A081_9BRYO</name>
<keyword evidence="3" id="KW-1185">Reference proteome</keyword>
<evidence type="ECO:0000313" key="2">
    <source>
        <dbReference type="EMBL" id="CAK9855788.1"/>
    </source>
</evidence>
<dbReference type="EMBL" id="CAXHBF010000297">
    <property type="protein sequence ID" value="CAK9855788.1"/>
    <property type="molecule type" value="Genomic_DNA"/>
</dbReference>
<proteinExistence type="predicted"/>
<reference evidence="2" key="1">
    <citation type="submission" date="2024-03" db="EMBL/GenBank/DDBJ databases">
        <authorList>
            <consortium name="ELIXIR-Norway"/>
            <consortium name="Elixir Norway"/>
        </authorList>
    </citation>
    <scope>NUCLEOTIDE SEQUENCE</scope>
</reference>
<accession>A0ABP1A081</accession>
<gene>
    <name evidence="2" type="ORF">CSSPJE1EN2_LOCUS25720</name>
</gene>
<feature type="compositionally biased region" description="Basic and acidic residues" evidence="1">
    <location>
        <begin position="262"/>
        <end position="274"/>
    </location>
</feature>
<protein>
    <submittedName>
        <fullName evidence="2">Uncharacterized protein</fullName>
    </submittedName>
</protein>
<evidence type="ECO:0000313" key="3">
    <source>
        <dbReference type="Proteomes" id="UP001497522"/>
    </source>
</evidence>
<dbReference type="Proteomes" id="UP001497522">
    <property type="component" value="Unassembled WGS sequence"/>
</dbReference>